<accession>A0A6B0VLM9</accession>
<comment type="caution">
    <text evidence="1">The sequence shown here is derived from an EMBL/GenBank/DDBJ whole genome shotgun (WGS) entry which is preliminary data.</text>
</comment>
<proteinExistence type="predicted"/>
<gene>
    <name evidence="1" type="ORF">GS429_08220</name>
</gene>
<evidence type="ECO:0000313" key="1">
    <source>
        <dbReference type="EMBL" id="MXV62045.1"/>
    </source>
</evidence>
<evidence type="ECO:0000313" key="2">
    <source>
        <dbReference type="Proteomes" id="UP000434101"/>
    </source>
</evidence>
<dbReference type="Proteomes" id="UP000434101">
    <property type="component" value="Unassembled WGS sequence"/>
</dbReference>
<organism evidence="1 2">
    <name type="scientific">Natronorubrum halalkaliphilum</name>
    <dbReference type="NCBI Taxonomy" id="2691917"/>
    <lineage>
        <taxon>Archaea</taxon>
        <taxon>Methanobacteriati</taxon>
        <taxon>Methanobacteriota</taxon>
        <taxon>Stenosarchaea group</taxon>
        <taxon>Halobacteria</taxon>
        <taxon>Halobacteriales</taxon>
        <taxon>Natrialbaceae</taxon>
        <taxon>Natronorubrum</taxon>
    </lineage>
</organism>
<dbReference type="EMBL" id="WUYX01000027">
    <property type="protein sequence ID" value="MXV62045.1"/>
    <property type="molecule type" value="Genomic_DNA"/>
</dbReference>
<dbReference type="RefSeq" id="WP_160064447.1">
    <property type="nucleotide sequence ID" value="NZ_WUYX01000027.1"/>
</dbReference>
<keyword evidence="2" id="KW-1185">Reference proteome</keyword>
<reference evidence="1 2" key="1">
    <citation type="submission" date="2020-01" db="EMBL/GenBank/DDBJ databases">
        <title>Natronorubrum sp. JWXQ-INN 674 isolated from Inner Mongolia Autonomous Region of China.</title>
        <authorList>
            <person name="Xue Q."/>
        </authorList>
    </citation>
    <scope>NUCLEOTIDE SEQUENCE [LARGE SCALE GENOMIC DNA]</scope>
    <source>
        <strain evidence="1 2">JWXQ-INN-674</strain>
    </source>
</reference>
<sequence>MFAELGEVLLEPARTGSDAATLETPPLAPFGPLVATNGDHRVPLWHDDYETTDRIVLEDGDPTVTGGYHHV</sequence>
<dbReference type="AlphaFoldDB" id="A0A6B0VLM9"/>
<name>A0A6B0VLM9_9EURY</name>
<protein>
    <submittedName>
        <fullName evidence="1">Uncharacterized protein</fullName>
    </submittedName>
</protein>